<evidence type="ECO:0000313" key="1">
    <source>
        <dbReference type="EMBL" id="GAB86912.1"/>
    </source>
</evidence>
<name>A0ABQ0HXB9_GORRU</name>
<gene>
    <name evidence="1" type="ORF">GORBP_083_00630</name>
</gene>
<keyword evidence="2" id="KW-1185">Reference proteome</keyword>
<dbReference type="Proteomes" id="UP000010744">
    <property type="component" value="Unassembled WGS sequence"/>
</dbReference>
<organism evidence="1 2">
    <name type="scientific">Gordonia rubripertincta NBRC 101908</name>
    <dbReference type="NCBI Taxonomy" id="1077975"/>
    <lineage>
        <taxon>Bacteria</taxon>
        <taxon>Bacillati</taxon>
        <taxon>Actinomycetota</taxon>
        <taxon>Actinomycetes</taxon>
        <taxon>Mycobacteriales</taxon>
        <taxon>Gordoniaceae</taxon>
        <taxon>Gordonia</taxon>
    </lineage>
</organism>
<proteinExistence type="predicted"/>
<sequence length="62" mass="6561">MCALQSVRLRGRVLEIGWGWCAMAGQILVTAPADVVEWECALAEAVRVLAPGGGRSWSGTTC</sequence>
<dbReference type="EMBL" id="BAHB01000083">
    <property type="protein sequence ID" value="GAB86912.1"/>
    <property type="molecule type" value="Genomic_DNA"/>
</dbReference>
<accession>A0ABQ0HXB9</accession>
<evidence type="ECO:0000313" key="2">
    <source>
        <dbReference type="Proteomes" id="UP000010744"/>
    </source>
</evidence>
<protein>
    <submittedName>
        <fullName evidence="1">Uncharacterized protein</fullName>
    </submittedName>
</protein>
<reference evidence="1 2" key="1">
    <citation type="submission" date="2012-08" db="EMBL/GenBank/DDBJ databases">
        <title>Whole genome shotgun sequence of Gordonia rubripertincta NBRC 101908.</title>
        <authorList>
            <person name="Takarada H."/>
            <person name="Hosoyama A."/>
            <person name="Tsuchikane K."/>
            <person name="Katsumata H."/>
            <person name="Baba S."/>
            <person name="Ohji S."/>
            <person name="Yamazaki S."/>
            <person name="Fujita N."/>
        </authorList>
    </citation>
    <scope>NUCLEOTIDE SEQUENCE [LARGE SCALE GENOMIC DNA]</scope>
    <source>
        <strain evidence="1 2">NBRC 101908</strain>
    </source>
</reference>
<comment type="caution">
    <text evidence="1">The sequence shown here is derived from an EMBL/GenBank/DDBJ whole genome shotgun (WGS) entry which is preliminary data.</text>
</comment>